<dbReference type="GO" id="GO:0046677">
    <property type="term" value="P:response to antibiotic"/>
    <property type="evidence" value="ECO:0007669"/>
    <property type="project" value="TreeGrafter"/>
</dbReference>
<dbReference type="Pfam" id="PF25944">
    <property type="entry name" value="Beta-barrel_RND"/>
    <property type="match status" value="1"/>
</dbReference>
<dbReference type="AlphaFoldDB" id="A0A222MYF2"/>
<dbReference type="SUPFAM" id="SSF111369">
    <property type="entry name" value="HlyD-like secretion proteins"/>
    <property type="match status" value="1"/>
</dbReference>
<gene>
    <name evidence="8" type="primary">cmeA</name>
    <name evidence="8" type="ORF">CAV_1403</name>
</gene>
<evidence type="ECO:0000313" key="8">
    <source>
        <dbReference type="EMBL" id="ASQ31023.1"/>
    </source>
</evidence>
<evidence type="ECO:0000313" key="9">
    <source>
        <dbReference type="Proteomes" id="UP000201169"/>
    </source>
</evidence>
<dbReference type="Gene3D" id="2.40.420.20">
    <property type="match status" value="1"/>
</dbReference>
<dbReference type="Pfam" id="PF25917">
    <property type="entry name" value="BSH_RND"/>
    <property type="match status" value="1"/>
</dbReference>
<dbReference type="KEGG" id="cavi:CAV_1403"/>
<dbReference type="GO" id="GO:0005886">
    <property type="term" value="C:plasma membrane"/>
    <property type="evidence" value="ECO:0007669"/>
    <property type="project" value="TreeGrafter"/>
</dbReference>
<dbReference type="OrthoDB" id="9772050at2"/>
<dbReference type="Gene3D" id="2.40.30.170">
    <property type="match status" value="1"/>
</dbReference>
<dbReference type="InterPro" id="IPR058624">
    <property type="entry name" value="MdtA-like_HH"/>
</dbReference>
<evidence type="ECO:0000259" key="5">
    <source>
        <dbReference type="Pfam" id="PF25917"/>
    </source>
</evidence>
<dbReference type="PANTHER" id="PTHR30158">
    <property type="entry name" value="ACRA/E-RELATED COMPONENT OF DRUG EFFLUX TRANSPORTER"/>
    <property type="match status" value="1"/>
</dbReference>
<sequence>MNKYLNLKVLSLCSFLATLFVACSQPPQQTKMPPMPVTVMSAKAVDIPLSFSYPANLTSDKDVIIKAKVSGQIVQQFFKAGDKVQKDQILFKIEPDKYQAAFDIAKASVLVAEANLENARKEHSRNQVLIQKQAISQRDYDTSLANYNSAKANLESAKAQLQNARLDLDYTSIRAPFEGILGDALINVGDYVNASSTNLVRLTNLNPIYADFFISDVEKLRFNRNLADGNWEINNADVSINVNNEAIQGRLYFVDSVIDEKSGSVKARAVFDNNDTKLLPGIFTTITSSGFVQKNGFQVPQTAILQDTRSAYVYTVVNGKIAKTNVNIAYQTNDFAVIDKGLKEGDKIVLDNFKKIKPGSDVQEVGSK</sequence>
<keyword evidence="9" id="KW-1185">Reference proteome</keyword>
<dbReference type="InterPro" id="IPR058626">
    <property type="entry name" value="MdtA-like_b-barrel"/>
</dbReference>
<protein>
    <submittedName>
        <fullName evidence="8">Multidrug efflux system CmeABC, periplasmic fusion protein CmeA</fullName>
    </submittedName>
</protein>
<dbReference type="Gene3D" id="2.40.50.100">
    <property type="match status" value="1"/>
</dbReference>
<feature type="signal peptide" evidence="3">
    <location>
        <begin position="1"/>
        <end position="24"/>
    </location>
</feature>
<evidence type="ECO:0000256" key="3">
    <source>
        <dbReference type="SAM" id="SignalP"/>
    </source>
</evidence>
<dbReference type="GO" id="GO:0030313">
    <property type="term" value="C:cell envelope"/>
    <property type="evidence" value="ECO:0007669"/>
    <property type="project" value="UniProtKB-SubCell"/>
</dbReference>
<keyword evidence="3" id="KW-0732">Signal</keyword>
<dbReference type="InterPro" id="IPR006143">
    <property type="entry name" value="RND_pump_MFP"/>
</dbReference>
<dbReference type="NCBIfam" id="TIGR01730">
    <property type="entry name" value="RND_mfp"/>
    <property type="match status" value="1"/>
</dbReference>
<dbReference type="Pfam" id="PF25989">
    <property type="entry name" value="YknX_C"/>
    <property type="match status" value="1"/>
</dbReference>
<feature type="domain" description="YknX-like C-terminal permuted SH3-like" evidence="7">
    <location>
        <begin position="297"/>
        <end position="363"/>
    </location>
</feature>
<feature type="chain" id="PRO_5012668593" evidence="3">
    <location>
        <begin position="25"/>
        <end position="368"/>
    </location>
</feature>
<evidence type="ECO:0000259" key="6">
    <source>
        <dbReference type="Pfam" id="PF25944"/>
    </source>
</evidence>
<feature type="coiled-coil region" evidence="2">
    <location>
        <begin position="140"/>
        <end position="167"/>
    </location>
</feature>
<evidence type="ECO:0000259" key="7">
    <source>
        <dbReference type="Pfam" id="PF25989"/>
    </source>
</evidence>
<proteinExistence type="inferred from homology"/>
<dbReference type="Gene3D" id="1.10.287.470">
    <property type="entry name" value="Helix hairpin bin"/>
    <property type="match status" value="1"/>
</dbReference>
<dbReference type="InterPro" id="IPR058637">
    <property type="entry name" value="YknX-like_C"/>
</dbReference>
<dbReference type="Pfam" id="PF25876">
    <property type="entry name" value="HH_MFP_RND"/>
    <property type="match status" value="1"/>
</dbReference>
<reference evidence="8 9" key="1">
    <citation type="submission" date="2017-07" db="EMBL/GenBank/DDBJ databases">
        <title>Analysis of two Campylobacter avium genomes and identification of a novel hippuricase gene.</title>
        <authorList>
            <person name="Miller W.G."/>
            <person name="Chapman M.H."/>
            <person name="Yee E."/>
            <person name="Revez J."/>
            <person name="Bono J.L."/>
            <person name="Rossi M."/>
        </authorList>
    </citation>
    <scope>NUCLEOTIDE SEQUENCE [LARGE SCALE GENOMIC DNA]</scope>
    <source>
        <strain evidence="8 9">LMG 24591</strain>
    </source>
</reference>
<evidence type="ECO:0000256" key="2">
    <source>
        <dbReference type="SAM" id="Coils"/>
    </source>
</evidence>
<dbReference type="Proteomes" id="UP000201169">
    <property type="component" value="Chromosome"/>
</dbReference>
<dbReference type="GO" id="GO:0015562">
    <property type="term" value="F:efflux transmembrane transporter activity"/>
    <property type="evidence" value="ECO:0007669"/>
    <property type="project" value="InterPro"/>
</dbReference>
<dbReference type="EMBL" id="CP022347">
    <property type="protein sequence ID" value="ASQ31023.1"/>
    <property type="molecule type" value="Genomic_DNA"/>
</dbReference>
<accession>A0A222MYF2</accession>
<evidence type="ECO:0000259" key="4">
    <source>
        <dbReference type="Pfam" id="PF25876"/>
    </source>
</evidence>
<feature type="domain" description="Multidrug resistance protein MdtA-like alpha-helical hairpin" evidence="4">
    <location>
        <begin position="105"/>
        <end position="171"/>
    </location>
</feature>
<organism evidence="8 9">
    <name type="scientific">Campylobacter avium LMG 24591</name>
    <dbReference type="NCBI Taxonomy" id="522484"/>
    <lineage>
        <taxon>Bacteria</taxon>
        <taxon>Pseudomonadati</taxon>
        <taxon>Campylobacterota</taxon>
        <taxon>Epsilonproteobacteria</taxon>
        <taxon>Campylobacterales</taxon>
        <taxon>Campylobacteraceae</taxon>
        <taxon>Campylobacter</taxon>
    </lineage>
</organism>
<comment type="similarity">
    <text evidence="1">Belongs to the membrane fusion protein (MFP) (TC 8.A.1) family.</text>
</comment>
<dbReference type="PROSITE" id="PS51257">
    <property type="entry name" value="PROKAR_LIPOPROTEIN"/>
    <property type="match status" value="1"/>
</dbReference>
<feature type="domain" description="Multidrug resistance protein MdtA-like beta-barrel" evidence="6">
    <location>
        <begin position="207"/>
        <end position="286"/>
    </location>
</feature>
<name>A0A222MYF2_9BACT</name>
<dbReference type="RefSeq" id="WP_094325831.1">
    <property type="nucleotide sequence ID" value="NZ_CP022347.1"/>
</dbReference>
<feature type="domain" description="Multidrug resistance protein MdtA-like barrel-sandwich hybrid" evidence="5">
    <location>
        <begin position="63"/>
        <end position="198"/>
    </location>
</feature>
<evidence type="ECO:0000256" key="1">
    <source>
        <dbReference type="ARBA" id="ARBA00009477"/>
    </source>
</evidence>
<keyword evidence="2" id="KW-0175">Coiled coil</keyword>
<dbReference type="InterPro" id="IPR058625">
    <property type="entry name" value="MdtA-like_BSH"/>
</dbReference>